<keyword evidence="2 4" id="KW-0863">Zinc-finger</keyword>
<dbReference type="PROSITE" id="PS51081">
    <property type="entry name" value="ZF_SIAH"/>
    <property type="match status" value="1"/>
</dbReference>
<dbReference type="Proteomes" id="UP001341281">
    <property type="component" value="Chromosome 10"/>
</dbReference>
<keyword evidence="3" id="KW-0862">Zinc</keyword>
<reference evidence="6 7" key="1">
    <citation type="submission" date="2024-02" db="EMBL/GenBank/DDBJ databases">
        <title>High-quality chromosome-scale genome assembly of Pensacola bahiagrass (Paspalum notatum Flugge var. saurae).</title>
        <authorList>
            <person name="Vega J.M."/>
            <person name="Podio M."/>
            <person name="Orjuela J."/>
            <person name="Siena L.A."/>
            <person name="Pessino S.C."/>
            <person name="Combes M.C."/>
            <person name="Mariac C."/>
            <person name="Albertini E."/>
            <person name="Pupilli F."/>
            <person name="Ortiz J.P.A."/>
            <person name="Leblanc O."/>
        </authorList>
    </citation>
    <scope>NUCLEOTIDE SEQUENCE [LARGE SCALE GENOMIC DNA]</scope>
    <source>
        <strain evidence="6">R1</strain>
        <tissue evidence="6">Leaf</tissue>
    </source>
</reference>
<feature type="domain" description="SIAH-type" evidence="5">
    <location>
        <begin position="7"/>
        <end position="65"/>
    </location>
</feature>
<dbReference type="EMBL" id="CP144754">
    <property type="protein sequence ID" value="WVZ96432.1"/>
    <property type="molecule type" value="Genomic_DNA"/>
</dbReference>
<evidence type="ECO:0000313" key="6">
    <source>
        <dbReference type="EMBL" id="WVZ96432.1"/>
    </source>
</evidence>
<dbReference type="PANTHER" id="PTHR10315:SF162">
    <property type="entry name" value="RING-TYPE E3 UBIQUITIN TRANSFERASE"/>
    <property type="match status" value="1"/>
</dbReference>
<evidence type="ECO:0000259" key="5">
    <source>
        <dbReference type="PROSITE" id="PS51081"/>
    </source>
</evidence>
<accession>A0AAQ3XH84</accession>
<name>A0AAQ3XH84_PASNO</name>
<dbReference type="SUPFAM" id="SSF49599">
    <property type="entry name" value="TRAF domain-like"/>
    <property type="match status" value="1"/>
</dbReference>
<dbReference type="GO" id="GO:0061630">
    <property type="term" value="F:ubiquitin protein ligase activity"/>
    <property type="evidence" value="ECO:0007669"/>
    <property type="project" value="TreeGrafter"/>
</dbReference>
<dbReference type="AlphaFoldDB" id="A0AAQ3XH84"/>
<evidence type="ECO:0000256" key="4">
    <source>
        <dbReference type="PROSITE-ProRule" id="PRU00455"/>
    </source>
</evidence>
<dbReference type="PANTHER" id="PTHR10315">
    <property type="entry name" value="E3 UBIQUITIN PROTEIN LIGASE SIAH"/>
    <property type="match status" value="1"/>
</dbReference>
<dbReference type="InterPro" id="IPR052088">
    <property type="entry name" value="E3_ubiquitin-ligase_SINA"/>
</dbReference>
<evidence type="ECO:0000256" key="3">
    <source>
        <dbReference type="ARBA" id="ARBA00022833"/>
    </source>
</evidence>
<protein>
    <recommendedName>
        <fullName evidence="5">SIAH-type domain-containing protein</fullName>
    </recommendedName>
</protein>
<dbReference type="Gene3D" id="3.30.40.10">
    <property type="entry name" value="Zinc/RING finger domain, C3HC4 (zinc finger)"/>
    <property type="match status" value="1"/>
</dbReference>
<dbReference type="InterPro" id="IPR013010">
    <property type="entry name" value="Znf_SIAH"/>
</dbReference>
<evidence type="ECO:0000256" key="2">
    <source>
        <dbReference type="ARBA" id="ARBA00022771"/>
    </source>
</evidence>
<keyword evidence="1" id="KW-0479">Metal-binding</keyword>
<dbReference type="InterPro" id="IPR013083">
    <property type="entry name" value="Znf_RING/FYVE/PHD"/>
</dbReference>
<evidence type="ECO:0000313" key="7">
    <source>
        <dbReference type="Proteomes" id="UP001341281"/>
    </source>
</evidence>
<keyword evidence="7" id="KW-1185">Reference proteome</keyword>
<dbReference type="GO" id="GO:0005737">
    <property type="term" value="C:cytoplasm"/>
    <property type="evidence" value="ECO:0007669"/>
    <property type="project" value="TreeGrafter"/>
</dbReference>
<sequence>MEQLVDSIRVACPHAAHGCADRPAYHARERHVRECAHAPWRCPGDACAFSAPAAALADHLAAAPGWPCTAEAEAGRSFGVDLRDGFNFVTAVRGGARYVFLLNVASTALGRAVSAVWLRPQAAVAGATTMASSSAAPEAGRKATTCELELKCSRYQYGPCYQREHYQTSRFEVACTDGSNGLRDPNASFQFFIPNYVAGSESEEAAFRVTAGVYINS</sequence>
<evidence type="ECO:0000256" key="1">
    <source>
        <dbReference type="ARBA" id="ARBA00022723"/>
    </source>
</evidence>
<organism evidence="6 7">
    <name type="scientific">Paspalum notatum var. saurae</name>
    <dbReference type="NCBI Taxonomy" id="547442"/>
    <lineage>
        <taxon>Eukaryota</taxon>
        <taxon>Viridiplantae</taxon>
        <taxon>Streptophyta</taxon>
        <taxon>Embryophyta</taxon>
        <taxon>Tracheophyta</taxon>
        <taxon>Spermatophyta</taxon>
        <taxon>Magnoliopsida</taxon>
        <taxon>Liliopsida</taxon>
        <taxon>Poales</taxon>
        <taxon>Poaceae</taxon>
        <taxon>PACMAD clade</taxon>
        <taxon>Panicoideae</taxon>
        <taxon>Andropogonodae</taxon>
        <taxon>Paspaleae</taxon>
        <taxon>Paspalinae</taxon>
        <taxon>Paspalum</taxon>
    </lineage>
</organism>
<dbReference type="GO" id="GO:0008270">
    <property type="term" value="F:zinc ion binding"/>
    <property type="evidence" value="ECO:0007669"/>
    <property type="project" value="UniProtKB-KW"/>
</dbReference>
<proteinExistence type="predicted"/>
<gene>
    <name evidence="6" type="ORF">U9M48_042070</name>
</gene>